<dbReference type="HOGENOM" id="CLU_016274_1_1_11"/>
<dbReference type="GO" id="GO:0016301">
    <property type="term" value="F:kinase activity"/>
    <property type="evidence" value="ECO:0007669"/>
    <property type="project" value="UniProtKB-KW"/>
</dbReference>
<keyword evidence="2" id="KW-0418">Kinase</keyword>
<proteinExistence type="predicted"/>
<dbReference type="Pfam" id="PF01869">
    <property type="entry name" value="BcrAD_BadFG"/>
    <property type="match status" value="1"/>
</dbReference>
<feature type="domain" description="ATPase BadF/BadG/BcrA/BcrD type" evidence="1">
    <location>
        <begin position="38"/>
        <end position="293"/>
    </location>
</feature>
<evidence type="ECO:0000313" key="3">
    <source>
        <dbReference type="Proteomes" id="UP000001919"/>
    </source>
</evidence>
<protein>
    <submittedName>
        <fullName evidence="2">Predicted N-acetylglucosamine kinase</fullName>
    </submittedName>
</protein>
<dbReference type="InterPro" id="IPR002731">
    <property type="entry name" value="ATPase_BadF"/>
</dbReference>
<reference evidence="2 3" key="1">
    <citation type="journal article" date="2009" name="Stand. Genomic Sci.">
        <title>Complete genome sequence of Brachybacterium faecium type strain (Schefferle 6-10).</title>
        <authorList>
            <person name="Lapidus A."/>
            <person name="Pukall R."/>
            <person name="Labuttii K."/>
            <person name="Copeland A."/>
            <person name="Del Rio T.G."/>
            <person name="Nolan M."/>
            <person name="Chen F."/>
            <person name="Lucas S."/>
            <person name="Tice H."/>
            <person name="Cheng J.F."/>
            <person name="Bruce D."/>
            <person name="Goodwin L."/>
            <person name="Pitluck S."/>
            <person name="Rohde M."/>
            <person name="Goker M."/>
            <person name="Pati A."/>
            <person name="Ivanova N."/>
            <person name="Mavrommatis K."/>
            <person name="Chen A."/>
            <person name="Palaniappan K."/>
            <person name="D'haeseleer P."/>
            <person name="Chain P."/>
            <person name="Bristow J."/>
            <person name="Eisen J.A."/>
            <person name="Markowitz V."/>
            <person name="Hugenholtz P."/>
            <person name="Kyrpides N.C."/>
            <person name="Klenk H.P."/>
        </authorList>
    </citation>
    <scope>NUCLEOTIDE SEQUENCE [LARGE SCALE GENOMIC DNA]</scope>
    <source>
        <strain evidence="3">ATCC 43885 / DSM 4810 / JCM 11609 / LMG 19847 / NBRC 14762 / NCIMB 9860 / 6-10</strain>
    </source>
</reference>
<dbReference type="EMBL" id="CP001643">
    <property type="protein sequence ID" value="ACU84376.1"/>
    <property type="molecule type" value="Genomic_DNA"/>
</dbReference>
<dbReference type="OrthoDB" id="9772633at2"/>
<sequence length="344" mass="35726">MIHWSGNPGHSLAARISIRRMLAAQRRQCVDDRRIAVVDAGKSTLRAAVFAGGTLLVRRSLPHGLPHPAAPGAQERVLRQIDDVLEPLGHDPFDVLVLAATGIRGIGTTETRLQDALGARWGCEAIVENDVVAAYLGALGARPGVLVQAGTGSLVLAASAQGAPVVLDGWGSLAGDRGSGFALGRAGLRAAFAALDGTAPPTSLTPALTGPDPERTLRELYASSTQTRDVAALAPLVLHAAAEGDEVARGAVDAVAAELVALVLAAGRRLEDPPLTGLPVAAIGGLFDDALFRETAARALRAHCPAVRLRDMADDALEGGRLLATTRHDPFTRLLTSAFRNEEP</sequence>
<dbReference type="AlphaFoldDB" id="C7MHG7"/>
<evidence type="ECO:0000259" key="1">
    <source>
        <dbReference type="Pfam" id="PF01869"/>
    </source>
</evidence>
<dbReference type="InterPro" id="IPR043129">
    <property type="entry name" value="ATPase_NBD"/>
</dbReference>
<dbReference type="SUPFAM" id="SSF53067">
    <property type="entry name" value="Actin-like ATPase domain"/>
    <property type="match status" value="2"/>
</dbReference>
<dbReference type="InterPro" id="IPR052519">
    <property type="entry name" value="Euk-type_GlcNAc_Kinase"/>
</dbReference>
<evidence type="ECO:0000313" key="2">
    <source>
        <dbReference type="EMBL" id="ACU84376.1"/>
    </source>
</evidence>
<name>C7MHG7_BRAFD</name>
<dbReference type="Gene3D" id="3.30.420.40">
    <property type="match status" value="2"/>
</dbReference>
<keyword evidence="3" id="KW-1185">Reference proteome</keyword>
<dbReference type="eggNOG" id="COG2971">
    <property type="taxonomic scope" value="Bacteria"/>
</dbReference>
<dbReference type="STRING" id="446465.Bfae_05070"/>
<keyword evidence="2" id="KW-0808">Transferase</keyword>
<dbReference type="PANTHER" id="PTHR43190">
    <property type="entry name" value="N-ACETYL-D-GLUCOSAMINE KINASE"/>
    <property type="match status" value="1"/>
</dbReference>
<gene>
    <name evidence="2" type="ordered locus">Bfae_05070</name>
</gene>
<dbReference type="KEGG" id="bfa:Bfae_05070"/>
<dbReference type="PANTHER" id="PTHR43190:SF3">
    <property type="entry name" value="N-ACETYL-D-GLUCOSAMINE KINASE"/>
    <property type="match status" value="1"/>
</dbReference>
<dbReference type="Proteomes" id="UP000001919">
    <property type="component" value="Chromosome"/>
</dbReference>
<accession>C7MHG7</accession>
<organism evidence="2 3">
    <name type="scientific">Brachybacterium faecium (strain ATCC 43885 / DSM 4810 / JCM 11609 / LMG 19847 / NBRC 14762 / NCIMB 9860 / 6-10)</name>
    <dbReference type="NCBI Taxonomy" id="446465"/>
    <lineage>
        <taxon>Bacteria</taxon>
        <taxon>Bacillati</taxon>
        <taxon>Actinomycetota</taxon>
        <taxon>Actinomycetes</taxon>
        <taxon>Micrococcales</taxon>
        <taxon>Dermabacteraceae</taxon>
        <taxon>Brachybacterium</taxon>
    </lineage>
</organism>
<dbReference type="PATRIC" id="fig|446465.5.peg.499"/>